<protein>
    <submittedName>
        <fullName evidence="1">Uncharacterized protein</fullName>
    </submittedName>
</protein>
<evidence type="ECO:0000313" key="2">
    <source>
        <dbReference type="Proteomes" id="UP000625316"/>
    </source>
</evidence>
<gene>
    <name evidence="1" type="ORF">IQ266_26615</name>
</gene>
<dbReference type="Proteomes" id="UP000625316">
    <property type="component" value="Unassembled WGS sequence"/>
</dbReference>
<comment type="caution">
    <text evidence="1">The sequence shown here is derived from an EMBL/GenBank/DDBJ whole genome shotgun (WGS) entry which is preliminary data.</text>
</comment>
<organism evidence="1 2">
    <name type="scientific">Romeriopsis navalis LEGE 11480</name>
    <dbReference type="NCBI Taxonomy" id="2777977"/>
    <lineage>
        <taxon>Bacteria</taxon>
        <taxon>Bacillati</taxon>
        <taxon>Cyanobacteriota</taxon>
        <taxon>Cyanophyceae</taxon>
        <taxon>Leptolyngbyales</taxon>
        <taxon>Leptolyngbyaceae</taxon>
        <taxon>Romeriopsis</taxon>
        <taxon>Romeriopsis navalis</taxon>
    </lineage>
</organism>
<keyword evidence="2" id="KW-1185">Reference proteome</keyword>
<dbReference type="AlphaFoldDB" id="A0A928VUI1"/>
<accession>A0A928VUI1</accession>
<name>A0A928VUI1_9CYAN</name>
<evidence type="ECO:0000313" key="1">
    <source>
        <dbReference type="EMBL" id="MBE9033311.1"/>
    </source>
</evidence>
<proteinExistence type="predicted"/>
<dbReference type="RefSeq" id="WP_264328120.1">
    <property type="nucleotide sequence ID" value="NZ_JADEXQ010000176.1"/>
</dbReference>
<sequence>MRDSTRSRLETELAELEAAISRIEAQGDYYLQAWVSGSKPSGKAQSYPRVQSRIAQFDGKKVRHIKKSESIDEYQGRCARGQQLGKLQKQADRISTKLNDAQTWVGA</sequence>
<reference evidence="1" key="1">
    <citation type="submission" date="2020-10" db="EMBL/GenBank/DDBJ databases">
        <authorList>
            <person name="Castelo-Branco R."/>
            <person name="Eusebio N."/>
            <person name="Adriana R."/>
            <person name="Vieira A."/>
            <person name="Brugerolle De Fraissinette N."/>
            <person name="Rezende De Castro R."/>
            <person name="Schneider M.P."/>
            <person name="Vasconcelos V."/>
            <person name="Leao P.N."/>
        </authorList>
    </citation>
    <scope>NUCLEOTIDE SEQUENCE</scope>
    <source>
        <strain evidence="1">LEGE 11480</strain>
    </source>
</reference>
<dbReference type="EMBL" id="JADEXQ010000176">
    <property type="protein sequence ID" value="MBE9033311.1"/>
    <property type="molecule type" value="Genomic_DNA"/>
</dbReference>